<protein>
    <submittedName>
        <fullName evidence="3">Uncharacterized protein</fullName>
    </submittedName>
</protein>
<keyword evidence="2" id="KW-0732">Signal</keyword>
<evidence type="ECO:0000256" key="1">
    <source>
        <dbReference type="SAM" id="Phobius"/>
    </source>
</evidence>
<keyword evidence="1" id="KW-0812">Transmembrane</keyword>
<proteinExistence type="predicted"/>
<feature type="signal peptide" evidence="2">
    <location>
        <begin position="1"/>
        <end position="21"/>
    </location>
</feature>
<dbReference type="Proteomes" id="UP000039865">
    <property type="component" value="Unassembled WGS sequence"/>
</dbReference>
<feature type="chain" id="PRO_5001729157" evidence="2">
    <location>
        <begin position="22"/>
        <end position="202"/>
    </location>
</feature>
<sequence>MKLKLILVWIVVILLPQTQQAAYEVAAFNDYCIKCTYFNYVHCYLNNKCFSENPGFCLSVRSNIIDCSTTSDTPITISITDSLVGTYKGRTEWVSGETWVMYQFQNQLSSGIPGRLRISYSGTNLKFYKAPSLALATNANLVRVGITGELTVSTGTTYYLLVVNTENLRETFYMEYQNGFYFKAMPIIFISSVVILFSQILF</sequence>
<reference evidence="3 4" key="1">
    <citation type="submission" date="2014-06" db="EMBL/GenBank/DDBJ databases">
        <authorList>
            <person name="Swart Estienne"/>
        </authorList>
    </citation>
    <scope>NUCLEOTIDE SEQUENCE [LARGE SCALE GENOMIC DNA]</scope>
    <source>
        <strain evidence="3 4">130c</strain>
    </source>
</reference>
<evidence type="ECO:0000313" key="4">
    <source>
        <dbReference type="Proteomes" id="UP000039865"/>
    </source>
</evidence>
<evidence type="ECO:0000313" key="3">
    <source>
        <dbReference type="EMBL" id="CDW74577.1"/>
    </source>
</evidence>
<name>A0A077ZY65_STYLE</name>
<evidence type="ECO:0000256" key="2">
    <source>
        <dbReference type="SAM" id="SignalP"/>
    </source>
</evidence>
<keyword evidence="1" id="KW-1133">Transmembrane helix</keyword>
<accession>A0A077ZY65</accession>
<keyword evidence="1" id="KW-0472">Membrane</keyword>
<feature type="transmembrane region" description="Helical" evidence="1">
    <location>
        <begin position="180"/>
        <end position="201"/>
    </location>
</feature>
<organism evidence="3 4">
    <name type="scientific">Stylonychia lemnae</name>
    <name type="common">Ciliate</name>
    <dbReference type="NCBI Taxonomy" id="5949"/>
    <lineage>
        <taxon>Eukaryota</taxon>
        <taxon>Sar</taxon>
        <taxon>Alveolata</taxon>
        <taxon>Ciliophora</taxon>
        <taxon>Intramacronucleata</taxon>
        <taxon>Spirotrichea</taxon>
        <taxon>Stichotrichia</taxon>
        <taxon>Sporadotrichida</taxon>
        <taxon>Oxytrichidae</taxon>
        <taxon>Stylonychinae</taxon>
        <taxon>Stylonychia</taxon>
    </lineage>
</organism>
<gene>
    <name evidence="3" type="primary">Contig4694.g5018</name>
    <name evidence="3" type="ORF">STYLEM_3557</name>
</gene>
<dbReference type="EMBL" id="CCKQ01003463">
    <property type="protein sequence ID" value="CDW74577.1"/>
    <property type="molecule type" value="Genomic_DNA"/>
</dbReference>
<dbReference type="AlphaFoldDB" id="A0A077ZY65"/>
<dbReference type="InParanoid" id="A0A077ZY65"/>
<keyword evidence="4" id="KW-1185">Reference proteome</keyword>